<organism evidence="3 4">
    <name type="scientific">Furculomyces boomerangus</name>
    <dbReference type="NCBI Taxonomy" id="61424"/>
    <lineage>
        <taxon>Eukaryota</taxon>
        <taxon>Fungi</taxon>
        <taxon>Fungi incertae sedis</taxon>
        <taxon>Zoopagomycota</taxon>
        <taxon>Kickxellomycotina</taxon>
        <taxon>Harpellomycetes</taxon>
        <taxon>Harpellales</taxon>
        <taxon>Harpellaceae</taxon>
        <taxon>Furculomyces</taxon>
    </lineage>
</organism>
<evidence type="ECO:0000313" key="4">
    <source>
        <dbReference type="Proteomes" id="UP000245699"/>
    </source>
</evidence>
<dbReference type="PANTHER" id="PTHR45648">
    <property type="entry name" value="GDSL LIPASE/ACYLHYDROLASE FAMILY PROTEIN (AFU_ORTHOLOGUE AFUA_4G14700)"/>
    <property type="match status" value="1"/>
</dbReference>
<dbReference type="InterPro" id="IPR001087">
    <property type="entry name" value="GDSL"/>
</dbReference>
<evidence type="ECO:0000256" key="2">
    <source>
        <dbReference type="SAM" id="SignalP"/>
    </source>
</evidence>
<comment type="caution">
    <text evidence="3">The sequence shown here is derived from an EMBL/GenBank/DDBJ whole genome shotgun (WGS) entry which is preliminary data.</text>
</comment>
<accession>A0A2T9YKT3</accession>
<dbReference type="OrthoDB" id="1600564at2759"/>
<dbReference type="Pfam" id="PF00657">
    <property type="entry name" value="Lipase_GDSL"/>
    <property type="match status" value="1"/>
</dbReference>
<dbReference type="EMBL" id="MBFT01000340">
    <property type="protein sequence ID" value="PVU92952.1"/>
    <property type="molecule type" value="Genomic_DNA"/>
</dbReference>
<dbReference type="STRING" id="61424.A0A2T9YKT3"/>
<dbReference type="AlphaFoldDB" id="A0A2T9YKT3"/>
<evidence type="ECO:0000256" key="1">
    <source>
        <dbReference type="ARBA" id="ARBA00022801"/>
    </source>
</evidence>
<feature type="chain" id="PRO_5015754969" description="SGNH hydrolase-type esterase domain-containing protein" evidence="2">
    <location>
        <begin position="25"/>
        <end position="408"/>
    </location>
</feature>
<dbReference type="Proteomes" id="UP000245699">
    <property type="component" value="Unassembled WGS sequence"/>
</dbReference>
<sequence>MYASTIIAFTTSISLLACTSLAQTQPNPHLIVFGNSLSDVNNRNVFSEYVSPIPYWHGRFSNGPVWNEYLAYFSNYTLINFAVGGAVSNDTFVNSISGQNITLPSANDQVDLYQSVFGNLITNKTAIQNDIGVIEIGGNDALYSIPGMLTKNITFETFSTGYVYSVINAAQKFINLGYRKIIITDIPDLQLVPSFNIVPTSLAPTIMSYIQQTNALLSSAINILVSKNSVDYVRLFSFYNYFRILANPTVASALNITNVSNPCYVVNTVSNSVVSSCTNSDQYMYIDTFHPETRPHAFFGAVANEFIKNQNFVLTTSSALQIIQNYNLSSISSVSNPLFIANSSTTGMLNINEYNISNAAKNAGFLVKVQNGTDNPNGTAKSSANTLDLQKGGFVLISAALICILSFI</sequence>
<dbReference type="GO" id="GO:0016788">
    <property type="term" value="F:hydrolase activity, acting on ester bonds"/>
    <property type="evidence" value="ECO:0007669"/>
    <property type="project" value="InterPro"/>
</dbReference>
<keyword evidence="2" id="KW-0732">Signal</keyword>
<evidence type="ECO:0000313" key="3">
    <source>
        <dbReference type="EMBL" id="PVU92952.1"/>
    </source>
</evidence>
<dbReference type="InterPro" id="IPR051058">
    <property type="entry name" value="GDSL_Est/Lipase"/>
</dbReference>
<evidence type="ECO:0008006" key="5">
    <source>
        <dbReference type="Google" id="ProtNLM"/>
    </source>
</evidence>
<protein>
    <recommendedName>
        <fullName evidence="5">SGNH hydrolase-type esterase domain-containing protein</fullName>
    </recommendedName>
</protein>
<dbReference type="PANTHER" id="PTHR45648:SF22">
    <property type="entry name" value="GDSL LIPASE_ACYLHYDROLASE FAMILY PROTEIN (AFU_ORTHOLOGUE AFUA_4G14700)"/>
    <property type="match status" value="1"/>
</dbReference>
<reference evidence="3 4" key="1">
    <citation type="journal article" date="2018" name="MBio">
        <title>Comparative Genomics Reveals the Core Gene Toolbox for the Fungus-Insect Symbiosis.</title>
        <authorList>
            <person name="Wang Y."/>
            <person name="Stata M."/>
            <person name="Wang W."/>
            <person name="Stajich J.E."/>
            <person name="White M.M."/>
            <person name="Moncalvo J.M."/>
        </authorList>
    </citation>
    <scope>NUCLEOTIDE SEQUENCE [LARGE SCALE GENOMIC DNA]</scope>
    <source>
        <strain evidence="3 4">AUS-77-4</strain>
    </source>
</reference>
<name>A0A2T9YKT3_9FUNG</name>
<gene>
    <name evidence="3" type="ORF">BB559_003524</name>
</gene>
<keyword evidence="1" id="KW-0378">Hydrolase</keyword>
<dbReference type="InterPro" id="IPR036514">
    <property type="entry name" value="SGNH_hydro_sf"/>
</dbReference>
<feature type="signal peptide" evidence="2">
    <location>
        <begin position="1"/>
        <end position="24"/>
    </location>
</feature>
<proteinExistence type="predicted"/>
<dbReference type="SUPFAM" id="SSF52266">
    <property type="entry name" value="SGNH hydrolase"/>
    <property type="match status" value="1"/>
</dbReference>
<keyword evidence="4" id="KW-1185">Reference proteome</keyword>
<dbReference type="Gene3D" id="3.40.50.1110">
    <property type="entry name" value="SGNH hydrolase"/>
    <property type="match status" value="1"/>
</dbReference>